<accession>A0A2S0WDE9</accession>
<proteinExistence type="inferred from homology"/>
<evidence type="ECO:0000313" key="10">
    <source>
        <dbReference type="EMBL" id="AWB83798.1"/>
    </source>
</evidence>
<dbReference type="EMBL" id="CP026948">
    <property type="protein sequence ID" value="AWB83798.1"/>
    <property type="molecule type" value="Genomic_DNA"/>
</dbReference>
<dbReference type="OrthoDB" id="3267321at2"/>
<dbReference type="GO" id="GO:0008320">
    <property type="term" value="F:protein transmembrane transporter activity"/>
    <property type="evidence" value="ECO:0007669"/>
    <property type="project" value="UniProtKB-UniRule"/>
</dbReference>
<evidence type="ECO:0000256" key="7">
    <source>
        <dbReference type="ARBA" id="ARBA00023010"/>
    </source>
</evidence>
<sequence length="142" mass="15302">MFSSIGWGEIFFIVIIGLIVIGPERLPEVIKDVRAGIYAARKAIANARKELDGELGGFDELRQPLSTVTEYAAMGPRKAITKVFLDGDESFFEDFDPRSQLGDASTAPPRPPAGSGPRPRPEQGAPAPKREGGASFSWADIT</sequence>
<dbReference type="InterPro" id="IPR003369">
    <property type="entry name" value="TatA/B/E"/>
</dbReference>
<dbReference type="InterPro" id="IPR018448">
    <property type="entry name" value="TatB"/>
</dbReference>
<dbReference type="AlphaFoldDB" id="A0A2S0WDE9"/>
<evidence type="ECO:0000256" key="3">
    <source>
        <dbReference type="ARBA" id="ARBA00022475"/>
    </source>
</evidence>
<comment type="function">
    <text evidence="9">Part of the twin-arginine translocation (Tat) system that transports large folded proteins containing a characteristic twin-arginine motif in their signal peptide across membranes. Together with TatC, TatB is part of a receptor directly interacting with Tat signal peptides. TatB may form an oligomeric binding site that transiently accommodates folded Tat precursor proteins before their translocation.</text>
</comment>
<organism evidence="10 11">
    <name type="scientific">Corynebacterium liangguodongii</name>
    <dbReference type="NCBI Taxonomy" id="2079535"/>
    <lineage>
        <taxon>Bacteria</taxon>
        <taxon>Bacillati</taxon>
        <taxon>Actinomycetota</taxon>
        <taxon>Actinomycetes</taxon>
        <taxon>Mycobacteriales</taxon>
        <taxon>Corynebacteriaceae</taxon>
        <taxon>Corynebacterium</taxon>
    </lineage>
</organism>
<protein>
    <recommendedName>
        <fullName evidence="9">Sec-independent protein translocase protein TatB</fullName>
    </recommendedName>
</protein>
<evidence type="ECO:0000256" key="8">
    <source>
        <dbReference type="ARBA" id="ARBA00023136"/>
    </source>
</evidence>
<comment type="subcellular location">
    <subcellularLocation>
        <location evidence="9">Cell membrane</location>
        <topology evidence="9">Single-pass membrane protein</topology>
    </subcellularLocation>
    <subcellularLocation>
        <location evidence="1">Membrane</location>
        <topology evidence="1">Single-pass membrane protein</topology>
    </subcellularLocation>
</comment>
<keyword evidence="6 9" id="KW-1133">Transmembrane helix</keyword>
<keyword evidence="11" id="KW-1185">Reference proteome</keyword>
<evidence type="ECO:0000256" key="2">
    <source>
        <dbReference type="ARBA" id="ARBA00022448"/>
    </source>
</evidence>
<comment type="subunit">
    <text evidence="9">The Tat system comprises two distinct complexes: a TatABC complex, containing multiple copies of TatA, TatB and TatC subunits, and a separate TatA complex, containing only TatA subunits. Substrates initially bind to the TatABC complex, which probably triggers association of the separate TatA complex to form the active translocon.</text>
</comment>
<keyword evidence="5 9" id="KW-0653">Protein transport</keyword>
<comment type="similarity">
    <text evidence="9">Belongs to the TatB family.</text>
</comment>
<dbReference type="KEGG" id="clia:C3E79_04285"/>
<name>A0A2S0WDE9_9CORY</name>
<evidence type="ECO:0000256" key="6">
    <source>
        <dbReference type="ARBA" id="ARBA00022989"/>
    </source>
</evidence>
<dbReference type="RefSeq" id="WP_108403807.1">
    <property type="nucleotide sequence ID" value="NZ_CP026948.1"/>
</dbReference>
<keyword evidence="2 9" id="KW-0813">Transport</keyword>
<dbReference type="GO" id="GO:0043953">
    <property type="term" value="P:protein transport by the Tat complex"/>
    <property type="evidence" value="ECO:0007669"/>
    <property type="project" value="UniProtKB-UniRule"/>
</dbReference>
<evidence type="ECO:0000256" key="9">
    <source>
        <dbReference type="HAMAP-Rule" id="MF_00237"/>
    </source>
</evidence>
<evidence type="ECO:0000256" key="5">
    <source>
        <dbReference type="ARBA" id="ARBA00022927"/>
    </source>
</evidence>
<dbReference type="NCBIfam" id="TIGR01410">
    <property type="entry name" value="tatB"/>
    <property type="match status" value="1"/>
</dbReference>
<dbReference type="Pfam" id="PF02416">
    <property type="entry name" value="TatA_B_E"/>
    <property type="match status" value="1"/>
</dbReference>
<dbReference type="PRINTS" id="PR01506">
    <property type="entry name" value="TATBPROTEIN"/>
</dbReference>
<dbReference type="HAMAP" id="MF_00237">
    <property type="entry name" value="TatB"/>
    <property type="match status" value="1"/>
</dbReference>
<keyword evidence="8 9" id="KW-0472">Membrane</keyword>
<reference evidence="11" key="1">
    <citation type="submission" date="2018-01" db="EMBL/GenBank/DDBJ databases">
        <authorList>
            <person name="Li J."/>
        </authorList>
    </citation>
    <scope>NUCLEOTIDE SEQUENCE [LARGE SCALE GENOMIC DNA]</scope>
    <source>
        <strain evidence="11">2184</strain>
    </source>
</reference>
<dbReference type="Proteomes" id="UP000244754">
    <property type="component" value="Chromosome"/>
</dbReference>
<dbReference type="GO" id="GO:0033281">
    <property type="term" value="C:TAT protein transport complex"/>
    <property type="evidence" value="ECO:0007669"/>
    <property type="project" value="UniProtKB-UniRule"/>
</dbReference>
<evidence type="ECO:0000256" key="4">
    <source>
        <dbReference type="ARBA" id="ARBA00022692"/>
    </source>
</evidence>
<keyword evidence="4 9" id="KW-0812">Transmembrane</keyword>
<gene>
    <name evidence="9 10" type="primary">tatB</name>
    <name evidence="10" type="ORF">C3E79_04285</name>
</gene>
<keyword evidence="7 9" id="KW-0811">Translocation</keyword>
<evidence type="ECO:0000313" key="11">
    <source>
        <dbReference type="Proteomes" id="UP000244754"/>
    </source>
</evidence>
<keyword evidence="3 9" id="KW-1003">Cell membrane</keyword>
<evidence type="ECO:0000256" key="1">
    <source>
        <dbReference type="ARBA" id="ARBA00004167"/>
    </source>
</evidence>
<dbReference type="Gene3D" id="1.20.5.3310">
    <property type="match status" value="1"/>
</dbReference>